<keyword evidence="1" id="KW-0489">Methyltransferase</keyword>
<dbReference type="Gene3D" id="3.40.50.150">
    <property type="entry name" value="Vaccinia Virus protein VP39"/>
    <property type="match status" value="1"/>
</dbReference>
<dbReference type="Proteomes" id="UP000321436">
    <property type="component" value="Unassembled WGS sequence"/>
</dbReference>
<sequence>MGADQGKNLLIVSLQHQAALAKKFLRYYFTAGNRHDVHSPFVYSLLDEVLNDKAFKPAYAPVEALRKKLLQSSEVIEVTDLGAGSLTGATNTRRVRDITRHAAKPQKFGQLFYRLVQYFQAGTVLELGTSMGLSTAYMASAGATVHTIEGCPNIAARASENFASLGLRNVHQYVGNFDTELSKVLSAIPTPDIVYIDGNHREEPTVRYYLECLRKVSPSTLLIFDDVHWTEGMERAWEEIKGNPATTLSVDLFFIGLVFLREEFRVKQEFVLRF</sequence>
<evidence type="ECO:0000313" key="1">
    <source>
        <dbReference type="EMBL" id="GEP96524.1"/>
    </source>
</evidence>
<gene>
    <name evidence="1" type="ORF">CCY01nite_27840</name>
</gene>
<dbReference type="EMBL" id="BKAU01000002">
    <property type="protein sequence ID" value="GEP96524.1"/>
    <property type="molecule type" value="Genomic_DNA"/>
</dbReference>
<comment type="caution">
    <text evidence="1">The sequence shown here is derived from an EMBL/GenBank/DDBJ whole genome shotgun (WGS) entry which is preliminary data.</text>
</comment>
<name>A0A512RLE2_9BACT</name>
<dbReference type="SUPFAM" id="SSF53335">
    <property type="entry name" value="S-adenosyl-L-methionine-dependent methyltransferases"/>
    <property type="match status" value="1"/>
</dbReference>
<dbReference type="CDD" id="cd02440">
    <property type="entry name" value="AdoMet_MTases"/>
    <property type="match status" value="1"/>
</dbReference>
<dbReference type="GO" id="GO:0008168">
    <property type="term" value="F:methyltransferase activity"/>
    <property type="evidence" value="ECO:0007669"/>
    <property type="project" value="UniProtKB-KW"/>
</dbReference>
<dbReference type="Pfam" id="PF13578">
    <property type="entry name" value="Methyltransf_24"/>
    <property type="match status" value="1"/>
</dbReference>
<dbReference type="AlphaFoldDB" id="A0A512RLE2"/>
<dbReference type="GO" id="GO:0032259">
    <property type="term" value="P:methylation"/>
    <property type="evidence" value="ECO:0007669"/>
    <property type="project" value="UniProtKB-KW"/>
</dbReference>
<dbReference type="OrthoDB" id="5464618at2"/>
<dbReference type="InterPro" id="IPR029063">
    <property type="entry name" value="SAM-dependent_MTases_sf"/>
</dbReference>
<protein>
    <submittedName>
        <fullName evidence="1">O-methyltransferase</fullName>
    </submittedName>
</protein>
<keyword evidence="2" id="KW-1185">Reference proteome</keyword>
<evidence type="ECO:0000313" key="2">
    <source>
        <dbReference type="Proteomes" id="UP000321436"/>
    </source>
</evidence>
<proteinExistence type="predicted"/>
<organism evidence="1 2">
    <name type="scientific">Chitinophaga cymbidii</name>
    <dbReference type="NCBI Taxonomy" id="1096750"/>
    <lineage>
        <taxon>Bacteria</taxon>
        <taxon>Pseudomonadati</taxon>
        <taxon>Bacteroidota</taxon>
        <taxon>Chitinophagia</taxon>
        <taxon>Chitinophagales</taxon>
        <taxon>Chitinophagaceae</taxon>
        <taxon>Chitinophaga</taxon>
    </lineage>
</organism>
<accession>A0A512RLE2</accession>
<keyword evidence="1" id="KW-0808">Transferase</keyword>
<reference evidence="1 2" key="1">
    <citation type="submission" date="2019-07" db="EMBL/GenBank/DDBJ databases">
        <title>Whole genome shotgun sequence of Chitinophaga cymbidii NBRC 109752.</title>
        <authorList>
            <person name="Hosoyama A."/>
            <person name="Uohara A."/>
            <person name="Ohji S."/>
            <person name="Ichikawa N."/>
        </authorList>
    </citation>
    <scope>NUCLEOTIDE SEQUENCE [LARGE SCALE GENOMIC DNA]</scope>
    <source>
        <strain evidence="1 2">NBRC 109752</strain>
    </source>
</reference>